<dbReference type="Gene3D" id="1.10.287.130">
    <property type="match status" value="1"/>
</dbReference>
<dbReference type="CDD" id="cd06225">
    <property type="entry name" value="HAMP"/>
    <property type="match status" value="1"/>
</dbReference>
<keyword evidence="7" id="KW-0902">Two-component regulatory system</keyword>
<dbReference type="InterPro" id="IPR036097">
    <property type="entry name" value="HisK_dim/P_sf"/>
</dbReference>
<keyword evidence="6 11" id="KW-0418">Kinase</keyword>
<keyword evidence="4" id="KW-0597">Phosphoprotein</keyword>
<evidence type="ECO:0000259" key="9">
    <source>
        <dbReference type="PROSITE" id="PS50109"/>
    </source>
</evidence>
<protein>
    <recommendedName>
        <fullName evidence="3">histidine kinase</fullName>
        <ecNumber evidence="3">2.7.13.3</ecNumber>
    </recommendedName>
</protein>
<keyword evidence="8" id="KW-0812">Transmembrane</keyword>
<evidence type="ECO:0000256" key="5">
    <source>
        <dbReference type="ARBA" id="ARBA00022679"/>
    </source>
</evidence>
<feature type="domain" description="HAMP" evidence="10">
    <location>
        <begin position="207"/>
        <end position="259"/>
    </location>
</feature>
<evidence type="ECO:0000256" key="6">
    <source>
        <dbReference type="ARBA" id="ARBA00022777"/>
    </source>
</evidence>
<feature type="domain" description="Histidine kinase" evidence="9">
    <location>
        <begin position="267"/>
        <end position="476"/>
    </location>
</feature>
<dbReference type="GO" id="GO:0000155">
    <property type="term" value="F:phosphorelay sensor kinase activity"/>
    <property type="evidence" value="ECO:0007669"/>
    <property type="project" value="InterPro"/>
</dbReference>
<dbReference type="SMART" id="SM00387">
    <property type="entry name" value="HATPase_c"/>
    <property type="match status" value="1"/>
</dbReference>
<dbReference type="EMBL" id="FOIM01000008">
    <property type="protein sequence ID" value="SET56866.1"/>
    <property type="molecule type" value="Genomic_DNA"/>
</dbReference>
<dbReference type="InterPro" id="IPR003661">
    <property type="entry name" value="HisK_dim/P_dom"/>
</dbReference>
<evidence type="ECO:0000259" key="10">
    <source>
        <dbReference type="PROSITE" id="PS50885"/>
    </source>
</evidence>
<dbReference type="PANTHER" id="PTHR43711:SF1">
    <property type="entry name" value="HISTIDINE KINASE 1"/>
    <property type="match status" value="1"/>
</dbReference>
<dbReference type="Proteomes" id="UP000198508">
    <property type="component" value="Unassembled WGS sequence"/>
</dbReference>
<dbReference type="PROSITE" id="PS50885">
    <property type="entry name" value="HAMP"/>
    <property type="match status" value="1"/>
</dbReference>
<dbReference type="STRING" id="460384.SAMN05216313_108155"/>
<dbReference type="Pfam" id="PF02518">
    <property type="entry name" value="HATPase_c"/>
    <property type="match status" value="1"/>
</dbReference>
<keyword evidence="8" id="KW-0472">Membrane</keyword>
<dbReference type="PRINTS" id="PR00344">
    <property type="entry name" value="BCTRLSENSOR"/>
</dbReference>
<dbReference type="RefSeq" id="WP_092363003.1">
    <property type="nucleotide sequence ID" value="NZ_DAINWJ010000066.1"/>
</dbReference>
<keyword evidence="5" id="KW-0808">Transferase</keyword>
<dbReference type="EC" id="2.7.13.3" evidence="3"/>
<evidence type="ECO:0000256" key="3">
    <source>
        <dbReference type="ARBA" id="ARBA00012438"/>
    </source>
</evidence>
<dbReference type="InterPro" id="IPR004358">
    <property type="entry name" value="Sig_transdc_His_kin-like_C"/>
</dbReference>
<name>A0A1I0FHI2_9FIRM</name>
<comment type="subcellular location">
    <subcellularLocation>
        <location evidence="2">Membrane</location>
    </subcellularLocation>
</comment>
<dbReference type="Gene3D" id="3.30.565.10">
    <property type="entry name" value="Histidine kinase-like ATPase, C-terminal domain"/>
    <property type="match status" value="1"/>
</dbReference>
<proteinExistence type="predicted"/>
<dbReference type="SUPFAM" id="SSF55874">
    <property type="entry name" value="ATPase domain of HSP90 chaperone/DNA topoisomerase II/histidine kinase"/>
    <property type="match status" value="1"/>
</dbReference>
<dbReference type="SUPFAM" id="SSF47384">
    <property type="entry name" value="Homodimeric domain of signal transducing histidine kinase"/>
    <property type="match status" value="1"/>
</dbReference>
<dbReference type="CDD" id="cd00082">
    <property type="entry name" value="HisKA"/>
    <property type="match status" value="1"/>
</dbReference>
<dbReference type="InterPro" id="IPR003594">
    <property type="entry name" value="HATPase_dom"/>
</dbReference>
<organism evidence="11 12">
    <name type="scientific">Enterocloster lavalensis</name>
    <dbReference type="NCBI Taxonomy" id="460384"/>
    <lineage>
        <taxon>Bacteria</taxon>
        <taxon>Bacillati</taxon>
        <taxon>Bacillota</taxon>
        <taxon>Clostridia</taxon>
        <taxon>Lachnospirales</taxon>
        <taxon>Lachnospiraceae</taxon>
        <taxon>Enterocloster</taxon>
    </lineage>
</organism>
<gene>
    <name evidence="11" type="ORF">SAMN05216313_108155</name>
</gene>
<sequence length="477" mass="54075">MISRIRMRIFIPMLFLILLFPLLSWGIFSSASDWYMSRLSRQSLEEMMGQIRIVGDRLYSGDEEVSRDEEKELSREFLSQIRAFIRKDRPRAQLLAVNSRLKLTYPKTGDYQPDTQAIYEVCREMILSREQGKEGWEDIQEARVGDAHYLISLYETESQANIRGKYLFCYVAVPDTKALLSYTGALLLLIAGVLALLALAAAWVVAGSIAKPLQALCFHTRSIGKGRFTRMERPCSIREIEELRRDFNRMAGELEQLNRQQTAFFQNASHELRTPLMSICGYAQGIQCGVFPDHQEAAGIILEEAMRMKELVDGILTMSKLDGGRVELNCREMDLAGFIRDELTSLKGMEVAEQIQFQMQEGPEPVMALADRELLERAFRNVISNCVRYAAGLVEVRAEMRDGWAAVTIADDGPGFPERDLPHVFERFYKGQGGNFGIGLSIVRTAMEYQGGRVEAYNRAAPGHGAVFVLWLPLKRK</sequence>
<dbReference type="SMART" id="SM00388">
    <property type="entry name" value="HisKA"/>
    <property type="match status" value="1"/>
</dbReference>
<dbReference type="InterPro" id="IPR050736">
    <property type="entry name" value="Sensor_HK_Regulatory"/>
</dbReference>
<evidence type="ECO:0000313" key="12">
    <source>
        <dbReference type="Proteomes" id="UP000198508"/>
    </source>
</evidence>
<dbReference type="AlphaFoldDB" id="A0A1I0FHI2"/>
<evidence type="ECO:0000256" key="8">
    <source>
        <dbReference type="SAM" id="Phobius"/>
    </source>
</evidence>
<dbReference type="InterPro" id="IPR003660">
    <property type="entry name" value="HAMP_dom"/>
</dbReference>
<comment type="catalytic activity">
    <reaction evidence="1">
        <text>ATP + protein L-histidine = ADP + protein N-phospho-L-histidine.</text>
        <dbReference type="EC" id="2.7.13.3"/>
    </reaction>
</comment>
<dbReference type="GO" id="GO:0016020">
    <property type="term" value="C:membrane"/>
    <property type="evidence" value="ECO:0007669"/>
    <property type="project" value="UniProtKB-SubCell"/>
</dbReference>
<evidence type="ECO:0000256" key="4">
    <source>
        <dbReference type="ARBA" id="ARBA00022553"/>
    </source>
</evidence>
<dbReference type="PROSITE" id="PS50109">
    <property type="entry name" value="HIS_KIN"/>
    <property type="match status" value="1"/>
</dbReference>
<accession>A0A1I0FHI2</accession>
<dbReference type="Gene3D" id="6.10.340.10">
    <property type="match status" value="1"/>
</dbReference>
<keyword evidence="8" id="KW-1133">Transmembrane helix</keyword>
<evidence type="ECO:0000256" key="1">
    <source>
        <dbReference type="ARBA" id="ARBA00000085"/>
    </source>
</evidence>
<feature type="transmembrane region" description="Helical" evidence="8">
    <location>
        <begin position="179"/>
        <end position="206"/>
    </location>
</feature>
<dbReference type="InterPro" id="IPR036890">
    <property type="entry name" value="HATPase_C_sf"/>
</dbReference>
<dbReference type="InterPro" id="IPR005467">
    <property type="entry name" value="His_kinase_dom"/>
</dbReference>
<keyword evidence="12" id="KW-1185">Reference proteome</keyword>
<evidence type="ECO:0000313" key="11">
    <source>
        <dbReference type="EMBL" id="SET56866.1"/>
    </source>
</evidence>
<dbReference type="CDD" id="cd00075">
    <property type="entry name" value="HATPase"/>
    <property type="match status" value="1"/>
</dbReference>
<dbReference type="PANTHER" id="PTHR43711">
    <property type="entry name" value="TWO-COMPONENT HISTIDINE KINASE"/>
    <property type="match status" value="1"/>
</dbReference>
<evidence type="ECO:0000256" key="7">
    <source>
        <dbReference type="ARBA" id="ARBA00023012"/>
    </source>
</evidence>
<dbReference type="Pfam" id="PF00512">
    <property type="entry name" value="HisKA"/>
    <property type="match status" value="1"/>
</dbReference>
<evidence type="ECO:0000256" key="2">
    <source>
        <dbReference type="ARBA" id="ARBA00004370"/>
    </source>
</evidence>
<reference evidence="12" key="1">
    <citation type="submission" date="2016-10" db="EMBL/GenBank/DDBJ databases">
        <authorList>
            <person name="Varghese N."/>
            <person name="Submissions S."/>
        </authorList>
    </citation>
    <scope>NUCLEOTIDE SEQUENCE [LARGE SCALE GENOMIC DNA]</scope>
    <source>
        <strain evidence="12">NLAE-zl-G277</strain>
    </source>
</reference>